<dbReference type="PRINTS" id="PR00986">
    <property type="entry name" value="TRNASYNTHVAL"/>
</dbReference>
<evidence type="ECO:0000256" key="9">
    <source>
        <dbReference type="HAMAP-Rule" id="MF_02004"/>
    </source>
</evidence>
<dbReference type="SUPFAM" id="SSF50677">
    <property type="entry name" value="ValRS/IleRS/LeuRS editing domain"/>
    <property type="match status" value="1"/>
</dbReference>
<dbReference type="SUPFAM" id="SSF46589">
    <property type="entry name" value="tRNA-binding arm"/>
    <property type="match status" value="1"/>
</dbReference>
<keyword evidence="3 9" id="KW-0547">Nucleotide-binding</keyword>
<evidence type="ECO:0000259" key="12">
    <source>
        <dbReference type="Pfam" id="PF10458"/>
    </source>
</evidence>
<dbReference type="InterPro" id="IPR002300">
    <property type="entry name" value="aa-tRNA-synth_Ia"/>
</dbReference>
<dbReference type="Proteomes" id="UP000517916">
    <property type="component" value="Unassembled WGS sequence"/>
</dbReference>
<feature type="domain" description="Valyl-tRNA synthetase tRNA-binding arm" evidence="12">
    <location>
        <begin position="810"/>
        <end position="874"/>
    </location>
</feature>
<evidence type="ECO:0000313" key="13">
    <source>
        <dbReference type="EMBL" id="MBA8927686.1"/>
    </source>
</evidence>
<name>A0ABR6BLB0_9PSEU</name>
<dbReference type="InterPro" id="IPR009080">
    <property type="entry name" value="tRNAsynth_Ia_anticodon-bd"/>
</dbReference>
<dbReference type="InterPro" id="IPR013155">
    <property type="entry name" value="M/V/L/I-tRNA-synth_anticd-bd"/>
</dbReference>
<evidence type="ECO:0000256" key="2">
    <source>
        <dbReference type="ARBA" id="ARBA00022598"/>
    </source>
</evidence>
<evidence type="ECO:0000256" key="6">
    <source>
        <dbReference type="ARBA" id="ARBA00023054"/>
    </source>
</evidence>
<dbReference type="Gene3D" id="3.40.50.620">
    <property type="entry name" value="HUPs"/>
    <property type="match status" value="2"/>
</dbReference>
<evidence type="ECO:0000259" key="10">
    <source>
        <dbReference type="Pfam" id="PF00133"/>
    </source>
</evidence>
<keyword evidence="4 9" id="KW-0067">ATP-binding</keyword>
<dbReference type="InterPro" id="IPR009008">
    <property type="entry name" value="Val/Leu/Ile-tRNA-synth_edit"/>
</dbReference>
<accession>A0ABR6BLB0</accession>
<keyword evidence="1 9" id="KW-0963">Cytoplasm</keyword>
<evidence type="ECO:0000256" key="4">
    <source>
        <dbReference type="ARBA" id="ARBA00022840"/>
    </source>
</evidence>
<comment type="domain">
    <text evidence="9">ValRS has two distinct active sites: one for aminoacylation and one for editing. The misactivated threonine is translocated from the active site to the editing site.</text>
</comment>
<comment type="similarity">
    <text evidence="9">Belongs to the class-I aminoacyl-tRNA synthetase family. ValS type 1 subfamily.</text>
</comment>
<keyword evidence="2 9" id="KW-0436">Ligase</keyword>
<comment type="domain">
    <text evidence="9">The C-terminal coiled-coil domain is crucial for aminoacylation activity.</text>
</comment>
<evidence type="ECO:0000313" key="14">
    <source>
        <dbReference type="Proteomes" id="UP000517916"/>
    </source>
</evidence>
<evidence type="ECO:0000256" key="1">
    <source>
        <dbReference type="ARBA" id="ARBA00022490"/>
    </source>
</evidence>
<comment type="subcellular location">
    <subcellularLocation>
        <location evidence="9">Cytoplasm</location>
    </subcellularLocation>
</comment>
<sequence length="877" mass="97544">MTETLPQQYTTDLPAAWTPAEVEQGMYQRWVDNGYFTADASSDKPPFCIVLPPPNVTGSLHMGHALNHTVMDALTRRRRMQGYEALWLPGMDHAGIATQNVVERQLAGEGLSRHDLGRERFVERVWEWKAEYGGKILDQMRRLGDGIDWGRERFTMDPGLSRAVQTIFKKLFDDGLAYRAERITNWCPRCLTALSDIEVEHSEDEGELVSIRYGDGEASIVVATTRAETMLGDTAIAVHPEDERYRHLVGTEVELPLTGRRIPVVADEHVDPSFGTGAVKVTPAHDPNDFEIGQRHSLPSLTVMDERGVITANGPFQGLDRFEARPAVVAALRELGRIVAEKRPYLHSVGHCSRCDTVVEPRLSLQWFVKVAPLAQAAGDAVRDGRTTIHPPELAKRYFDWVDNLHDWCISRQLWWGHRIPIWYGPDGEVVCVGPDEQPPTGEGWHQDEDVLDTWFSSGLWPFSTLGWPDRTADLARFYPTSVLSTGYDILFFWVARMMMMGLYAMDGVPPFEHVYLHGLIRDASGKKMSKSRGNVIDPLAWLDAYGADAARFTLARGANPGSDMALAEEWAAGSRNFCTKLWNASRFALLNGATTARPVPAREQLTDADRWILDRAEQLVSEVDELFERFEFAKLCEALYHFTWDEYCDWYLELAKVQIAEGGERAEATRTVLGHVLDTVLRLLHPVIPFVTEQLWTALTGGETVVLAQWPTSTGVPTDTVAARRIESVQKLVTEVRRFRSDQGLKPGQRVAARLSGVDGADIAGHLGAVRSLARLTEPEDSFTASASLEVALAGGLVLVELDTSGTIDVVAERRRLAKDLSAAEKELAQCDGKLNNPAFVDKAPAQVVDKIKVRREAAVADIARITARLDALPEG</sequence>
<keyword evidence="7 9" id="KW-0030">Aminoacyl-tRNA synthetase</keyword>
<keyword evidence="6 9" id="KW-0175">Coiled coil</keyword>
<dbReference type="InterPro" id="IPR010978">
    <property type="entry name" value="tRNA-bd_arm"/>
</dbReference>
<evidence type="ECO:0000256" key="7">
    <source>
        <dbReference type="ARBA" id="ARBA00023146"/>
    </source>
</evidence>
<feature type="domain" description="Aminoacyl-tRNA synthetase class Ia" evidence="10">
    <location>
        <begin position="26"/>
        <end position="567"/>
    </location>
</feature>
<comment type="catalytic activity">
    <reaction evidence="8 9">
        <text>tRNA(Val) + L-valine + ATP = L-valyl-tRNA(Val) + AMP + diphosphate</text>
        <dbReference type="Rhea" id="RHEA:10704"/>
        <dbReference type="Rhea" id="RHEA-COMP:9672"/>
        <dbReference type="Rhea" id="RHEA-COMP:9708"/>
        <dbReference type="ChEBI" id="CHEBI:30616"/>
        <dbReference type="ChEBI" id="CHEBI:33019"/>
        <dbReference type="ChEBI" id="CHEBI:57762"/>
        <dbReference type="ChEBI" id="CHEBI:78442"/>
        <dbReference type="ChEBI" id="CHEBI:78537"/>
        <dbReference type="ChEBI" id="CHEBI:456215"/>
        <dbReference type="EC" id="6.1.1.9"/>
    </reaction>
</comment>
<dbReference type="NCBIfam" id="NF004349">
    <property type="entry name" value="PRK05729.1"/>
    <property type="match status" value="1"/>
</dbReference>
<evidence type="ECO:0000256" key="3">
    <source>
        <dbReference type="ARBA" id="ARBA00022741"/>
    </source>
</evidence>
<dbReference type="Gene3D" id="1.10.287.380">
    <property type="entry name" value="Valyl-tRNA synthetase, C-terminal domain"/>
    <property type="match status" value="1"/>
</dbReference>
<dbReference type="PANTHER" id="PTHR11946">
    <property type="entry name" value="VALYL-TRNA SYNTHETASES"/>
    <property type="match status" value="1"/>
</dbReference>
<proteinExistence type="inferred from homology"/>
<feature type="short sequence motif" description="'KMSKS' region" evidence="9">
    <location>
        <begin position="528"/>
        <end position="532"/>
    </location>
</feature>
<dbReference type="EMBL" id="JACJID010000003">
    <property type="protein sequence ID" value="MBA8927686.1"/>
    <property type="molecule type" value="Genomic_DNA"/>
</dbReference>
<feature type="short sequence motif" description="'HIGH' region" evidence="9">
    <location>
        <begin position="54"/>
        <end position="64"/>
    </location>
</feature>
<dbReference type="InterPro" id="IPR002303">
    <property type="entry name" value="Valyl-tRNA_ligase"/>
</dbReference>
<dbReference type="NCBIfam" id="TIGR00422">
    <property type="entry name" value="valS"/>
    <property type="match status" value="1"/>
</dbReference>
<evidence type="ECO:0000256" key="8">
    <source>
        <dbReference type="ARBA" id="ARBA00047552"/>
    </source>
</evidence>
<dbReference type="HAMAP" id="MF_02004">
    <property type="entry name" value="Val_tRNA_synth_type1"/>
    <property type="match status" value="1"/>
</dbReference>
<reference evidence="13 14" key="1">
    <citation type="submission" date="2020-08" db="EMBL/GenBank/DDBJ databases">
        <title>Genomic Encyclopedia of Archaeal and Bacterial Type Strains, Phase II (KMG-II): from individual species to whole genera.</title>
        <authorList>
            <person name="Goeker M."/>
        </authorList>
    </citation>
    <scope>NUCLEOTIDE SEQUENCE [LARGE SCALE GENOMIC DNA]</scope>
    <source>
        <strain evidence="13 14">DSM 43850</strain>
    </source>
</reference>
<dbReference type="PANTHER" id="PTHR11946:SF93">
    <property type="entry name" value="VALINE--TRNA LIGASE, CHLOROPLASTIC_MITOCHONDRIAL 2"/>
    <property type="match status" value="1"/>
</dbReference>
<keyword evidence="14" id="KW-1185">Reference proteome</keyword>
<protein>
    <recommendedName>
        <fullName evidence="9">Valine--tRNA ligase</fullName>
        <ecNumber evidence="9">6.1.1.9</ecNumber>
    </recommendedName>
    <alternativeName>
        <fullName evidence="9">Valyl-tRNA synthetase</fullName>
        <shortName evidence="9">ValRS</shortName>
    </alternativeName>
</protein>
<evidence type="ECO:0000259" key="11">
    <source>
        <dbReference type="Pfam" id="PF08264"/>
    </source>
</evidence>
<keyword evidence="5 9" id="KW-0648">Protein biosynthesis</keyword>
<dbReference type="Gene3D" id="1.10.730.10">
    <property type="entry name" value="Isoleucyl-tRNA Synthetase, Domain 1"/>
    <property type="match status" value="1"/>
</dbReference>
<dbReference type="Pfam" id="PF00133">
    <property type="entry name" value="tRNA-synt_1"/>
    <property type="match status" value="1"/>
</dbReference>
<dbReference type="GO" id="GO:0004832">
    <property type="term" value="F:valine-tRNA ligase activity"/>
    <property type="evidence" value="ECO:0007669"/>
    <property type="project" value="UniProtKB-EC"/>
</dbReference>
<dbReference type="PROSITE" id="PS00178">
    <property type="entry name" value="AA_TRNA_LIGASE_I"/>
    <property type="match status" value="1"/>
</dbReference>
<dbReference type="InterPro" id="IPR001412">
    <property type="entry name" value="aa-tRNA-synth_I_CS"/>
</dbReference>
<dbReference type="EC" id="6.1.1.9" evidence="9"/>
<dbReference type="InterPro" id="IPR014729">
    <property type="entry name" value="Rossmann-like_a/b/a_fold"/>
</dbReference>
<feature type="domain" description="Methionyl/Valyl/Leucyl/Isoleucyl-tRNA synthetase anticodon-binding" evidence="11">
    <location>
        <begin position="610"/>
        <end position="752"/>
    </location>
</feature>
<organism evidence="13 14">
    <name type="scientific">Kutzneria viridogrisea</name>
    <dbReference type="NCBI Taxonomy" id="47990"/>
    <lineage>
        <taxon>Bacteria</taxon>
        <taxon>Bacillati</taxon>
        <taxon>Actinomycetota</taxon>
        <taxon>Actinomycetes</taxon>
        <taxon>Pseudonocardiales</taxon>
        <taxon>Pseudonocardiaceae</taxon>
        <taxon>Kutzneria</taxon>
    </lineage>
</organism>
<dbReference type="Pfam" id="PF10458">
    <property type="entry name" value="Val_tRNA-synt_C"/>
    <property type="match status" value="1"/>
</dbReference>
<gene>
    <name evidence="9" type="primary">valS</name>
    <name evidence="13" type="ORF">BC739_004892</name>
</gene>
<comment type="caution">
    <text evidence="13">The sequence shown here is derived from an EMBL/GenBank/DDBJ whole genome shotgun (WGS) entry which is preliminary data.</text>
</comment>
<comment type="subunit">
    <text evidence="9">Monomer.</text>
</comment>
<dbReference type="Pfam" id="PF08264">
    <property type="entry name" value="Anticodon_1"/>
    <property type="match status" value="1"/>
</dbReference>
<comment type="function">
    <text evidence="9">Catalyzes the attachment of valine to tRNA(Val). As ValRS can inadvertently accommodate and process structurally similar amino acids such as threonine, to avoid such errors, it has a 'posttransfer' editing activity that hydrolyzes mischarged Thr-tRNA(Val) in a tRNA-dependent manner.</text>
</comment>
<dbReference type="RefSeq" id="WP_182838441.1">
    <property type="nucleotide sequence ID" value="NZ_BAAABQ010000025.1"/>
</dbReference>
<dbReference type="InterPro" id="IPR019499">
    <property type="entry name" value="Val-tRNA_synth_tRNA-bd"/>
</dbReference>
<dbReference type="SUPFAM" id="SSF52374">
    <property type="entry name" value="Nucleotidylyl transferase"/>
    <property type="match status" value="1"/>
</dbReference>
<dbReference type="InterPro" id="IPR037118">
    <property type="entry name" value="Val-tRNA_synth_C_sf"/>
</dbReference>
<dbReference type="CDD" id="cd07962">
    <property type="entry name" value="Anticodon_Ia_Val"/>
    <property type="match status" value="1"/>
</dbReference>
<dbReference type="SUPFAM" id="SSF47323">
    <property type="entry name" value="Anticodon-binding domain of a subclass of class I aminoacyl-tRNA synthetases"/>
    <property type="match status" value="1"/>
</dbReference>
<dbReference type="Gene3D" id="3.90.740.10">
    <property type="entry name" value="Valyl/Leucyl/Isoleucyl-tRNA synthetase, editing domain"/>
    <property type="match status" value="2"/>
</dbReference>
<evidence type="ECO:0000256" key="5">
    <source>
        <dbReference type="ARBA" id="ARBA00022917"/>
    </source>
</evidence>
<dbReference type="CDD" id="cd00817">
    <property type="entry name" value="ValRS_core"/>
    <property type="match status" value="1"/>
</dbReference>
<feature type="binding site" evidence="9">
    <location>
        <position position="531"/>
    </location>
    <ligand>
        <name>ATP</name>
        <dbReference type="ChEBI" id="CHEBI:30616"/>
    </ligand>
</feature>
<dbReference type="InterPro" id="IPR033705">
    <property type="entry name" value="Anticodon_Ia_Val"/>
</dbReference>